<dbReference type="EMBL" id="GBRH01261618">
    <property type="protein sequence ID" value="JAD36277.1"/>
    <property type="molecule type" value="Transcribed_RNA"/>
</dbReference>
<name>A0A0A8ZN42_ARUDO</name>
<reference evidence="1" key="1">
    <citation type="submission" date="2014-09" db="EMBL/GenBank/DDBJ databases">
        <authorList>
            <person name="Magalhaes I.L.F."/>
            <person name="Oliveira U."/>
            <person name="Santos F.R."/>
            <person name="Vidigal T.H.D.A."/>
            <person name="Brescovit A.D."/>
            <person name="Santos A.J."/>
        </authorList>
    </citation>
    <scope>NUCLEOTIDE SEQUENCE</scope>
    <source>
        <tissue evidence="1">Shoot tissue taken approximately 20 cm above the soil surface</tissue>
    </source>
</reference>
<dbReference type="AlphaFoldDB" id="A0A0A8ZN42"/>
<evidence type="ECO:0000313" key="1">
    <source>
        <dbReference type="EMBL" id="JAD36277.1"/>
    </source>
</evidence>
<sequence length="39" mass="4618">MKCECSFLKIKLSRLPRVIWNLLKSYFLKGIPFKVSCAR</sequence>
<reference evidence="1" key="2">
    <citation type="journal article" date="2015" name="Data Brief">
        <title>Shoot transcriptome of the giant reed, Arundo donax.</title>
        <authorList>
            <person name="Barrero R.A."/>
            <person name="Guerrero F.D."/>
            <person name="Moolhuijzen P."/>
            <person name="Goolsby J.A."/>
            <person name="Tidwell J."/>
            <person name="Bellgard S.E."/>
            <person name="Bellgard M.I."/>
        </authorList>
    </citation>
    <scope>NUCLEOTIDE SEQUENCE</scope>
    <source>
        <tissue evidence="1">Shoot tissue taken approximately 20 cm above the soil surface</tissue>
    </source>
</reference>
<proteinExistence type="predicted"/>
<protein>
    <submittedName>
        <fullName evidence="1">Uncharacterized protein</fullName>
    </submittedName>
</protein>
<organism evidence="1">
    <name type="scientific">Arundo donax</name>
    <name type="common">Giant reed</name>
    <name type="synonym">Donax arundinaceus</name>
    <dbReference type="NCBI Taxonomy" id="35708"/>
    <lineage>
        <taxon>Eukaryota</taxon>
        <taxon>Viridiplantae</taxon>
        <taxon>Streptophyta</taxon>
        <taxon>Embryophyta</taxon>
        <taxon>Tracheophyta</taxon>
        <taxon>Spermatophyta</taxon>
        <taxon>Magnoliopsida</taxon>
        <taxon>Liliopsida</taxon>
        <taxon>Poales</taxon>
        <taxon>Poaceae</taxon>
        <taxon>PACMAD clade</taxon>
        <taxon>Arundinoideae</taxon>
        <taxon>Arundineae</taxon>
        <taxon>Arundo</taxon>
    </lineage>
</organism>
<accession>A0A0A8ZN42</accession>